<evidence type="ECO:0000256" key="3">
    <source>
        <dbReference type="ARBA" id="ARBA00022801"/>
    </source>
</evidence>
<reference evidence="4" key="2">
    <citation type="submission" date="2022-03" db="EMBL/GenBank/DDBJ databases">
        <title>Draft title - Genomic analysis of global carrot germplasm unveils the trajectory of domestication and the origin of high carotenoid orange carrot.</title>
        <authorList>
            <person name="Iorizzo M."/>
            <person name="Ellison S."/>
            <person name="Senalik D."/>
            <person name="Macko-Podgorni A."/>
            <person name="Grzebelus D."/>
            <person name="Bostan H."/>
            <person name="Rolling W."/>
            <person name="Curaba J."/>
            <person name="Simon P."/>
        </authorList>
    </citation>
    <scope>NUCLEOTIDE SEQUENCE</scope>
    <source>
        <tissue evidence="4">Leaf</tissue>
    </source>
</reference>
<accession>A0A175YCK4</accession>
<sequence>MNKERVQHAKEHKKIDDKENNKLAHKVKEKTRESVVGVSSRKLGYPLPGDICDDAVLDFVRLAVKFNRVTDVVVHMGNYWERDAWNDYINKENVLEVLDYQWLSATSLTFYIRYLCEVYLSNNPDLAAKFSFISPHIVSHMVDSSNTSLANCLLKYVDKDHLLFVPWNVSKHWILVAINAKTEYIYFMDPAPMTNNAYYKNVKAFIETAMIKFRTNGGKKYTMTSFNSFKWMNVQCPKQCDGISCGYYVGCFIEDILGTGETKINVNFTYTPRLKTYPSDKMLSFKRNWTGFLYNRYLKDELLN</sequence>
<dbReference type="GO" id="GO:0006508">
    <property type="term" value="P:proteolysis"/>
    <property type="evidence" value="ECO:0007669"/>
    <property type="project" value="UniProtKB-KW"/>
</dbReference>
<keyword evidence="2" id="KW-0645">Protease</keyword>
<evidence type="ECO:0000313" key="5">
    <source>
        <dbReference type="Proteomes" id="UP000077755"/>
    </source>
</evidence>
<dbReference type="Proteomes" id="UP000077755">
    <property type="component" value="Chromosome 2"/>
</dbReference>
<organism evidence="4 5">
    <name type="scientific">Daucus carota subsp. sativus</name>
    <name type="common">Carrot</name>
    <dbReference type="NCBI Taxonomy" id="79200"/>
    <lineage>
        <taxon>Eukaryota</taxon>
        <taxon>Viridiplantae</taxon>
        <taxon>Streptophyta</taxon>
        <taxon>Embryophyta</taxon>
        <taxon>Tracheophyta</taxon>
        <taxon>Spermatophyta</taxon>
        <taxon>Magnoliopsida</taxon>
        <taxon>eudicotyledons</taxon>
        <taxon>Gunneridae</taxon>
        <taxon>Pentapetalae</taxon>
        <taxon>asterids</taxon>
        <taxon>campanulids</taxon>
        <taxon>Apiales</taxon>
        <taxon>Apiaceae</taxon>
        <taxon>Apioideae</taxon>
        <taxon>Scandiceae</taxon>
        <taxon>Daucinae</taxon>
        <taxon>Daucus</taxon>
        <taxon>Daucus sect. Daucus</taxon>
    </lineage>
</organism>
<dbReference type="Gene3D" id="3.40.395.10">
    <property type="entry name" value="Adenoviral Proteinase, Chain A"/>
    <property type="match status" value="1"/>
</dbReference>
<dbReference type="PANTHER" id="PTHR33018">
    <property type="entry name" value="OS10G0338966 PROTEIN-RELATED"/>
    <property type="match status" value="1"/>
</dbReference>
<protein>
    <submittedName>
        <fullName evidence="4">Uncharacterized protein</fullName>
    </submittedName>
</protein>
<proteinExistence type="inferred from homology"/>
<evidence type="ECO:0000313" key="4">
    <source>
        <dbReference type="EMBL" id="WOG86552.1"/>
    </source>
</evidence>
<keyword evidence="3" id="KW-0378">Hydrolase</keyword>
<reference evidence="4" key="1">
    <citation type="journal article" date="2016" name="Nat. Genet.">
        <title>A high-quality carrot genome assembly provides new insights into carotenoid accumulation and asterid genome evolution.</title>
        <authorList>
            <person name="Iorizzo M."/>
            <person name="Ellison S."/>
            <person name="Senalik D."/>
            <person name="Zeng P."/>
            <person name="Satapoomin P."/>
            <person name="Huang J."/>
            <person name="Bowman M."/>
            <person name="Iovene M."/>
            <person name="Sanseverino W."/>
            <person name="Cavagnaro P."/>
            <person name="Yildiz M."/>
            <person name="Macko-Podgorni A."/>
            <person name="Moranska E."/>
            <person name="Grzebelus E."/>
            <person name="Grzebelus D."/>
            <person name="Ashrafi H."/>
            <person name="Zheng Z."/>
            <person name="Cheng S."/>
            <person name="Spooner D."/>
            <person name="Van Deynze A."/>
            <person name="Simon P."/>
        </authorList>
    </citation>
    <scope>NUCLEOTIDE SEQUENCE</scope>
    <source>
        <tissue evidence="4">Leaf</tissue>
    </source>
</reference>
<keyword evidence="5" id="KW-1185">Reference proteome</keyword>
<evidence type="ECO:0000256" key="2">
    <source>
        <dbReference type="ARBA" id="ARBA00022670"/>
    </source>
</evidence>
<dbReference type="OrthoDB" id="1412418at2759"/>
<dbReference type="GO" id="GO:0008234">
    <property type="term" value="F:cysteine-type peptidase activity"/>
    <property type="evidence" value="ECO:0007669"/>
    <property type="project" value="InterPro"/>
</dbReference>
<evidence type="ECO:0000256" key="1">
    <source>
        <dbReference type="ARBA" id="ARBA00005234"/>
    </source>
</evidence>
<dbReference type="Gramene" id="KZM80941">
    <property type="protein sequence ID" value="KZM80941"/>
    <property type="gene ID" value="DCAR_031427"/>
</dbReference>
<dbReference type="PANTHER" id="PTHR33018:SF31">
    <property type="entry name" value="TRANSPOSASE, PTTA_EN_SPM, PLANT"/>
    <property type="match status" value="1"/>
</dbReference>
<dbReference type="PROSITE" id="PS50600">
    <property type="entry name" value="ULP_PROTEASE"/>
    <property type="match status" value="1"/>
</dbReference>
<name>A0A175YCK4_DAUCS</name>
<comment type="similarity">
    <text evidence="1">Belongs to the peptidase C48 family.</text>
</comment>
<dbReference type="InterPro" id="IPR038765">
    <property type="entry name" value="Papain-like_cys_pep_sf"/>
</dbReference>
<dbReference type="InterPro" id="IPR003653">
    <property type="entry name" value="Peptidase_C48_C"/>
</dbReference>
<gene>
    <name evidence="4" type="ORF">DCAR_0205764</name>
</gene>
<dbReference type="EMBL" id="CP093344">
    <property type="protein sequence ID" value="WOG86552.1"/>
    <property type="molecule type" value="Genomic_DNA"/>
</dbReference>
<dbReference type="SUPFAM" id="SSF54001">
    <property type="entry name" value="Cysteine proteinases"/>
    <property type="match status" value="1"/>
</dbReference>
<dbReference type="AlphaFoldDB" id="A0A175YCK4"/>
<dbReference type="Pfam" id="PF02902">
    <property type="entry name" value="Peptidase_C48"/>
    <property type="match status" value="1"/>
</dbReference>